<protein>
    <submittedName>
        <fullName evidence="2">Uncharacterized protein</fullName>
    </submittedName>
</protein>
<dbReference type="EMBL" id="CADEAL010001335">
    <property type="protein sequence ID" value="CAB1431350.1"/>
    <property type="molecule type" value="Genomic_DNA"/>
</dbReference>
<evidence type="ECO:0000313" key="3">
    <source>
        <dbReference type="Proteomes" id="UP001153269"/>
    </source>
</evidence>
<feature type="region of interest" description="Disordered" evidence="1">
    <location>
        <begin position="57"/>
        <end position="122"/>
    </location>
</feature>
<evidence type="ECO:0000313" key="2">
    <source>
        <dbReference type="EMBL" id="CAB1431350.1"/>
    </source>
</evidence>
<evidence type="ECO:0000256" key="1">
    <source>
        <dbReference type="SAM" id="MobiDB-lite"/>
    </source>
</evidence>
<dbReference type="Proteomes" id="UP001153269">
    <property type="component" value="Unassembled WGS sequence"/>
</dbReference>
<comment type="caution">
    <text evidence="2">The sequence shown here is derived from an EMBL/GenBank/DDBJ whole genome shotgun (WGS) entry which is preliminary data.</text>
</comment>
<keyword evidence="3" id="KW-1185">Reference proteome</keyword>
<name>A0A9N7UIH6_PLEPL</name>
<organism evidence="2 3">
    <name type="scientific">Pleuronectes platessa</name>
    <name type="common">European plaice</name>
    <dbReference type="NCBI Taxonomy" id="8262"/>
    <lineage>
        <taxon>Eukaryota</taxon>
        <taxon>Metazoa</taxon>
        <taxon>Chordata</taxon>
        <taxon>Craniata</taxon>
        <taxon>Vertebrata</taxon>
        <taxon>Euteleostomi</taxon>
        <taxon>Actinopterygii</taxon>
        <taxon>Neopterygii</taxon>
        <taxon>Teleostei</taxon>
        <taxon>Neoteleostei</taxon>
        <taxon>Acanthomorphata</taxon>
        <taxon>Carangaria</taxon>
        <taxon>Pleuronectiformes</taxon>
        <taxon>Pleuronectoidei</taxon>
        <taxon>Pleuronectidae</taxon>
        <taxon>Pleuronectes</taxon>
    </lineage>
</organism>
<dbReference type="AlphaFoldDB" id="A0A9N7UIH6"/>
<accession>A0A9N7UIH6</accession>
<gene>
    <name evidence="2" type="ORF">PLEPLA_LOCUS19406</name>
</gene>
<reference evidence="2" key="1">
    <citation type="submission" date="2020-03" db="EMBL/GenBank/DDBJ databases">
        <authorList>
            <person name="Weist P."/>
        </authorList>
    </citation>
    <scope>NUCLEOTIDE SEQUENCE</scope>
</reference>
<feature type="compositionally biased region" description="Basic and acidic residues" evidence="1">
    <location>
        <begin position="80"/>
        <end position="103"/>
    </location>
</feature>
<sequence length="122" mass="13505">MCGITDIIRRRIRVLQSFPSEHGLKPQDNSAARTVKNAHAQHPALLLPLRRRVATAPVGGSSCHSAETPAQPICNSAVRSPREQDRDAGPDGRNRSELARVTHSDQILRPVSRDMEQPALWF</sequence>
<proteinExistence type="predicted"/>